<reference evidence="1 2" key="1">
    <citation type="submission" date="2016-10" db="EMBL/GenBank/DDBJ databases">
        <authorList>
            <person name="de Groot N.N."/>
        </authorList>
    </citation>
    <scope>NUCLEOTIDE SEQUENCE [LARGE SCALE GENOMIC DNA]</scope>
    <source>
        <strain evidence="1 2">SP2</strain>
    </source>
</reference>
<evidence type="ECO:0000313" key="1">
    <source>
        <dbReference type="EMBL" id="SFJ63279.1"/>
    </source>
</evidence>
<protein>
    <submittedName>
        <fullName evidence="1">Uncharacterized protein</fullName>
    </submittedName>
</protein>
<evidence type="ECO:0000313" key="2">
    <source>
        <dbReference type="Proteomes" id="UP000182829"/>
    </source>
</evidence>
<sequence>MSGDSAASIVRRPGGLSRFITDFELVAEDVFIQLVHELVEQVLLGKLFRIDGTDIQVDHRDDDARWNYDHAEDDFYYG</sequence>
<accession>A0A1I3SZI9</accession>
<organism evidence="1 2">
    <name type="scientific">Natronobacterium gregoryi</name>
    <dbReference type="NCBI Taxonomy" id="44930"/>
    <lineage>
        <taxon>Archaea</taxon>
        <taxon>Methanobacteriati</taxon>
        <taxon>Methanobacteriota</taxon>
        <taxon>Stenosarchaea group</taxon>
        <taxon>Halobacteria</taxon>
        <taxon>Halobacteriales</taxon>
        <taxon>Natrialbaceae</taxon>
        <taxon>Natronobacterium</taxon>
    </lineage>
</organism>
<dbReference type="Proteomes" id="UP000182829">
    <property type="component" value="Unassembled WGS sequence"/>
</dbReference>
<name>A0A1I3SZI9_9EURY</name>
<proteinExistence type="predicted"/>
<gene>
    <name evidence="1" type="ORF">SAMN05443661_14920</name>
</gene>
<dbReference type="EMBL" id="FORO01000049">
    <property type="protein sequence ID" value="SFJ63279.1"/>
    <property type="molecule type" value="Genomic_DNA"/>
</dbReference>
<dbReference type="AlphaFoldDB" id="A0A1I3SZI9"/>